<dbReference type="RefSeq" id="WP_310407124.1">
    <property type="nucleotide sequence ID" value="NZ_JAVDWW010000011.1"/>
</dbReference>
<reference evidence="2 3" key="1">
    <citation type="submission" date="2023-07" db="EMBL/GenBank/DDBJ databases">
        <title>Sorghum-associated microbial communities from plants grown in Nebraska, USA.</title>
        <authorList>
            <person name="Schachtman D."/>
        </authorList>
    </citation>
    <scope>NUCLEOTIDE SEQUENCE [LARGE SCALE GENOMIC DNA]</scope>
    <source>
        <strain evidence="2 3">4272</strain>
    </source>
</reference>
<organism evidence="2 3">
    <name type="scientific">Nocardia kruczakiae</name>
    <dbReference type="NCBI Taxonomy" id="261477"/>
    <lineage>
        <taxon>Bacteria</taxon>
        <taxon>Bacillati</taxon>
        <taxon>Actinomycetota</taxon>
        <taxon>Actinomycetes</taxon>
        <taxon>Mycobacteriales</taxon>
        <taxon>Nocardiaceae</taxon>
        <taxon>Nocardia</taxon>
    </lineage>
</organism>
<evidence type="ECO:0008006" key="4">
    <source>
        <dbReference type="Google" id="ProtNLM"/>
    </source>
</evidence>
<evidence type="ECO:0000313" key="3">
    <source>
        <dbReference type="Proteomes" id="UP001251217"/>
    </source>
</evidence>
<keyword evidence="1" id="KW-0472">Membrane</keyword>
<keyword evidence="3" id="KW-1185">Reference proteome</keyword>
<protein>
    <recommendedName>
        <fullName evidence="4">Transmembrane protein</fullName>
    </recommendedName>
</protein>
<keyword evidence="1" id="KW-0812">Transmembrane</keyword>
<accession>A0ABU1XNV0</accession>
<sequence>MGEREQVGRGGGTKAVLERIAASKTGVVEGAPDNKDGVRPAAHRMARLVRVLVCCSVFIGTLLLVPLAVGVACFGFLIFLF</sequence>
<gene>
    <name evidence="2" type="ORF">J2W56_005974</name>
</gene>
<evidence type="ECO:0000256" key="1">
    <source>
        <dbReference type="SAM" id="Phobius"/>
    </source>
</evidence>
<dbReference type="Proteomes" id="UP001251217">
    <property type="component" value="Unassembled WGS sequence"/>
</dbReference>
<proteinExistence type="predicted"/>
<name>A0ABU1XNV0_9NOCA</name>
<dbReference type="EMBL" id="JAVDWW010000011">
    <property type="protein sequence ID" value="MDR7172213.1"/>
    <property type="molecule type" value="Genomic_DNA"/>
</dbReference>
<evidence type="ECO:0000313" key="2">
    <source>
        <dbReference type="EMBL" id="MDR7172213.1"/>
    </source>
</evidence>
<feature type="transmembrane region" description="Helical" evidence="1">
    <location>
        <begin position="48"/>
        <end position="80"/>
    </location>
</feature>
<comment type="caution">
    <text evidence="2">The sequence shown here is derived from an EMBL/GenBank/DDBJ whole genome shotgun (WGS) entry which is preliminary data.</text>
</comment>
<keyword evidence="1" id="KW-1133">Transmembrane helix</keyword>